<dbReference type="RefSeq" id="WP_257532491.1">
    <property type="nucleotide sequence ID" value="NZ_JANKAS010000013.1"/>
</dbReference>
<dbReference type="PANTHER" id="PTHR43483">
    <property type="entry name" value="MEMBRANE TRANSPORTER PROTEIN HI_0806-RELATED"/>
    <property type="match status" value="1"/>
</dbReference>
<dbReference type="Pfam" id="PF01925">
    <property type="entry name" value="TauE"/>
    <property type="match status" value="1"/>
</dbReference>
<feature type="transmembrane region" description="Helical" evidence="5">
    <location>
        <begin position="6"/>
        <end position="25"/>
    </location>
</feature>
<feature type="transmembrane region" description="Helical" evidence="5">
    <location>
        <begin position="37"/>
        <end position="59"/>
    </location>
</feature>
<sequence>MINVVLGALGIFVASFAVVFGLDLNKHKGNLEQETSWATTGIAGLIINFMDTLGIGSFAPLTATLRGFKQVEDKVLPGTLNVSCTIPVVLEAFLFISAVEVEIITLICMLGAAVVGAVIGAGIVSKLPEKTIQMVMGIALVATAFLMLAGQLNWIEGLGTGTALGLSGTKLILAIVGNFILGALMTAGIGLYAPCMALVYVLGMSPAVAFPIMMGSCAFLMPAASMKFVREGAYNRKASLGITIGGIIGVIIAVRFFSSLSLDLLTWLVIVVVSYTAITLLKSAFKPKSVDTIVSE</sequence>
<dbReference type="EMBL" id="JANKAS010000013">
    <property type="protein sequence ID" value="MCR1899786.1"/>
    <property type="molecule type" value="Genomic_DNA"/>
</dbReference>
<keyword evidence="4 5" id="KW-0472">Membrane</keyword>
<comment type="subcellular location">
    <subcellularLocation>
        <location evidence="5">Cell membrane</location>
        <topology evidence="5">Multi-pass membrane protein</topology>
    </subcellularLocation>
    <subcellularLocation>
        <location evidence="1">Membrane</location>
        <topology evidence="1">Multi-pass membrane protein</topology>
    </subcellularLocation>
</comment>
<name>A0AAE3HGK7_9FIRM</name>
<keyword evidence="5" id="KW-1003">Cell membrane</keyword>
<feature type="transmembrane region" description="Helical" evidence="5">
    <location>
        <begin position="198"/>
        <end position="220"/>
    </location>
</feature>
<evidence type="ECO:0000313" key="6">
    <source>
        <dbReference type="EMBL" id="MCR1899786.1"/>
    </source>
</evidence>
<keyword evidence="3 5" id="KW-1133">Transmembrane helix</keyword>
<accession>A0AAE3HGK7</accession>
<comment type="caution">
    <text evidence="6">The sequence shown here is derived from an EMBL/GenBank/DDBJ whole genome shotgun (WGS) entry which is preliminary data.</text>
</comment>
<dbReference type="InterPro" id="IPR002781">
    <property type="entry name" value="TM_pro_TauE-like"/>
</dbReference>
<feature type="transmembrane region" description="Helical" evidence="5">
    <location>
        <begin position="131"/>
        <end position="150"/>
    </location>
</feature>
<evidence type="ECO:0000313" key="7">
    <source>
        <dbReference type="Proteomes" id="UP001205748"/>
    </source>
</evidence>
<feature type="transmembrane region" description="Helical" evidence="5">
    <location>
        <begin position="264"/>
        <end position="281"/>
    </location>
</feature>
<dbReference type="PANTHER" id="PTHR43483:SF3">
    <property type="entry name" value="MEMBRANE TRANSPORTER PROTEIN HI_0806-RELATED"/>
    <property type="match status" value="1"/>
</dbReference>
<evidence type="ECO:0000256" key="2">
    <source>
        <dbReference type="ARBA" id="ARBA00022692"/>
    </source>
</evidence>
<dbReference type="Proteomes" id="UP001205748">
    <property type="component" value="Unassembled WGS sequence"/>
</dbReference>
<keyword evidence="7" id="KW-1185">Reference proteome</keyword>
<reference evidence="6" key="1">
    <citation type="submission" date="2022-07" db="EMBL/GenBank/DDBJ databases">
        <title>Enhanced cultured diversity of the mouse gut microbiota enables custom-made synthetic communities.</title>
        <authorList>
            <person name="Afrizal A."/>
        </authorList>
    </citation>
    <scope>NUCLEOTIDE SEQUENCE</scope>
    <source>
        <strain evidence="6">DSM 28593</strain>
    </source>
</reference>
<evidence type="ECO:0000256" key="4">
    <source>
        <dbReference type="ARBA" id="ARBA00023136"/>
    </source>
</evidence>
<evidence type="ECO:0000256" key="1">
    <source>
        <dbReference type="ARBA" id="ARBA00004141"/>
    </source>
</evidence>
<comment type="similarity">
    <text evidence="5">Belongs to the 4-toluene sulfonate uptake permease (TSUP) (TC 2.A.102) family.</text>
</comment>
<feature type="transmembrane region" description="Helical" evidence="5">
    <location>
        <begin position="240"/>
        <end position="258"/>
    </location>
</feature>
<proteinExistence type="inferred from homology"/>
<organism evidence="6 7">
    <name type="scientific">Irregularibacter muris</name>
    <dbReference type="NCBI Taxonomy" id="1796619"/>
    <lineage>
        <taxon>Bacteria</taxon>
        <taxon>Bacillati</taxon>
        <taxon>Bacillota</taxon>
        <taxon>Clostridia</taxon>
        <taxon>Eubacteriales</taxon>
        <taxon>Eubacteriaceae</taxon>
        <taxon>Irregularibacter</taxon>
    </lineage>
</organism>
<feature type="transmembrane region" description="Helical" evidence="5">
    <location>
        <begin position="103"/>
        <end position="125"/>
    </location>
</feature>
<keyword evidence="2 5" id="KW-0812">Transmembrane</keyword>
<dbReference type="AlphaFoldDB" id="A0AAE3HGK7"/>
<dbReference type="GO" id="GO:0005886">
    <property type="term" value="C:plasma membrane"/>
    <property type="evidence" value="ECO:0007669"/>
    <property type="project" value="UniProtKB-SubCell"/>
</dbReference>
<evidence type="ECO:0000256" key="5">
    <source>
        <dbReference type="RuleBase" id="RU363041"/>
    </source>
</evidence>
<feature type="transmembrane region" description="Helical" evidence="5">
    <location>
        <begin position="171"/>
        <end position="192"/>
    </location>
</feature>
<gene>
    <name evidence="6" type="ORF">NSA47_12465</name>
</gene>
<feature type="transmembrane region" description="Helical" evidence="5">
    <location>
        <begin position="79"/>
        <end position="96"/>
    </location>
</feature>
<protein>
    <recommendedName>
        <fullName evidence="5">Probable membrane transporter protein</fullName>
    </recommendedName>
</protein>
<evidence type="ECO:0000256" key="3">
    <source>
        <dbReference type="ARBA" id="ARBA00022989"/>
    </source>
</evidence>